<protein>
    <submittedName>
        <fullName evidence="1">Uncharacterized protein</fullName>
    </submittedName>
</protein>
<accession>A0A8S9H3K4</accession>
<evidence type="ECO:0000313" key="2">
    <source>
        <dbReference type="Proteomes" id="UP000712281"/>
    </source>
</evidence>
<reference evidence="1" key="1">
    <citation type="submission" date="2019-12" db="EMBL/GenBank/DDBJ databases">
        <title>Genome sequencing and annotation of Brassica cretica.</title>
        <authorList>
            <person name="Studholme D.J."/>
            <person name="Sarris P.F."/>
        </authorList>
    </citation>
    <scope>NUCLEOTIDE SEQUENCE</scope>
    <source>
        <strain evidence="1">PFS-001/15</strain>
        <tissue evidence="1">Leaf</tissue>
    </source>
</reference>
<dbReference type="EMBL" id="QGKW02001988">
    <property type="protein sequence ID" value="KAF2552399.1"/>
    <property type="molecule type" value="Genomic_DNA"/>
</dbReference>
<dbReference type="Proteomes" id="UP000712281">
    <property type="component" value="Unassembled WGS sequence"/>
</dbReference>
<comment type="caution">
    <text evidence="1">The sequence shown here is derived from an EMBL/GenBank/DDBJ whole genome shotgun (WGS) entry which is preliminary data.</text>
</comment>
<proteinExistence type="predicted"/>
<gene>
    <name evidence="1" type="ORF">F2Q68_00034913</name>
</gene>
<dbReference type="AlphaFoldDB" id="A0A8S9H3K4"/>
<name>A0A8S9H3K4_BRACR</name>
<evidence type="ECO:0000313" key="1">
    <source>
        <dbReference type="EMBL" id="KAF2552399.1"/>
    </source>
</evidence>
<organism evidence="1 2">
    <name type="scientific">Brassica cretica</name>
    <name type="common">Mustard</name>
    <dbReference type="NCBI Taxonomy" id="69181"/>
    <lineage>
        <taxon>Eukaryota</taxon>
        <taxon>Viridiplantae</taxon>
        <taxon>Streptophyta</taxon>
        <taxon>Embryophyta</taxon>
        <taxon>Tracheophyta</taxon>
        <taxon>Spermatophyta</taxon>
        <taxon>Magnoliopsida</taxon>
        <taxon>eudicotyledons</taxon>
        <taxon>Gunneridae</taxon>
        <taxon>Pentapetalae</taxon>
        <taxon>rosids</taxon>
        <taxon>malvids</taxon>
        <taxon>Brassicales</taxon>
        <taxon>Brassicaceae</taxon>
        <taxon>Brassiceae</taxon>
        <taxon>Brassica</taxon>
    </lineage>
</organism>
<sequence length="82" mass="8972">MKRQSIVGSEVLSIDIELVSSVDVLRKRLLGSDFDASVDQHTSSIDSSPLSIISAIRSAQSFANGFEKHLLHTLDFLTPSEK</sequence>